<dbReference type="InterPro" id="IPR029060">
    <property type="entry name" value="PIN-like_dom_sf"/>
</dbReference>
<dbReference type="KEGG" id="oni:Osc7112_4297"/>
<evidence type="ECO:0000313" key="1">
    <source>
        <dbReference type="EMBL" id="AFZ08609.1"/>
    </source>
</evidence>
<evidence type="ECO:0008006" key="3">
    <source>
        <dbReference type="Google" id="ProtNLM"/>
    </source>
</evidence>
<protein>
    <recommendedName>
        <fullName evidence="3">PIN domain-containing protein</fullName>
    </recommendedName>
</protein>
<dbReference type="eggNOG" id="COG1487">
    <property type="taxonomic scope" value="Bacteria"/>
</dbReference>
<dbReference type="SUPFAM" id="SSF88723">
    <property type="entry name" value="PIN domain-like"/>
    <property type="match status" value="1"/>
</dbReference>
<gene>
    <name evidence="1" type="ORF">Osc7112_4297</name>
</gene>
<accession>K9VM54</accession>
<name>K9VM54_9CYAN</name>
<organism evidence="1 2">
    <name type="scientific">Phormidium nigroviride PCC 7112</name>
    <dbReference type="NCBI Taxonomy" id="179408"/>
    <lineage>
        <taxon>Bacteria</taxon>
        <taxon>Bacillati</taxon>
        <taxon>Cyanobacteriota</taxon>
        <taxon>Cyanophyceae</taxon>
        <taxon>Oscillatoriophycideae</taxon>
        <taxon>Oscillatoriales</taxon>
        <taxon>Oscillatoriaceae</taxon>
        <taxon>Phormidium</taxon>
    </lineage>
</organism>
<dbReference type="STRING" id="179408.Osc7112_4297"/>
<dbReference type="EMBL" id="CP003614">
    <property type="protein sequence ID" value="AFZ08609.1"/>
    <property type="molecule type" value="Genomic_DNA"/>
</dbReference>
<keyword evidence="2" id="KW-1185">Reference proteome</keyword>
<reference evidence="1 2" key="1">
    <citation type="submission" date="2012-05" db="EMBL/GenBank/DDBJ databases">
        <title>Finished chromosome of genome of Oscillatoria sp. PCC 7112.</title>
        <authorList>
            <consortium name="US DOE Joint Genome Institute"/>
            <person name="Gugger M."/>
            <person name="Coursin T."/>
            <person name="Rippka R."/>
            <person name="Tandeau De Marsac N."/>
            <person name="Huntemann M."/>
            <person name="Wei C.-L."/>
            <person name="Han J."/>
            <person name="Detter J.C."/>
            <person name="Han C."/>
            <person name="Tapia R."/>
            <person name="Davenport K."/>
            <person name="Daligault H."/>
            <person name="Erkkila T."/>
            <person name="Gu W."/>
            <person name="Munk A.C.C."/>
            <person name="Teshima H."/>
            <person name="Xu Y."/>
            <person name="Chain P."/>
            <person name="Chen A."/>
            <person name="Krypides N."/>
            <person name="Mavromatis K."/>
            <person name="Markowitz V."/>
            <person name="Szeto E."/>
            <person name="Ivanova N."/>
            <person name="Mikhailova N."/>
            <person name="Ovchinnikova G."/>
            <person name="Pagani I."/>
            <person name="Pati A."/>
            <person name="Goodwin L."/>
            <person name="Peters L."/>
            <person name="Pitluck S."/>
            <person name="Woyke T."/>
            <person name="Kerfeld C."/>
        </authorList>
    </citation>
    <scope>NUCLEOTIDE SEQUENCE [LARGE SCALE GENOMIC DNA]</scope>
    <source>
        <strain evidence="1 2">PCC 7112</strain>
    </source>
</reference>
<sequence>MSTLIFLDTGVLGKLIHPDVEQSKTRLAQNAKSEVKESILEAIECNEWLETLINKEYSIAISEIVNYEARREHIRRIRDRKSGLEEKQKALKAIERLDALITKKGVAYFPVTCEEGNVMQEAAELWAFAHNNSYVAYDADLIIAAQAVIIKRIGIEVIIATTDTEDFNRLLQQYHIEARRWRDIKP</sequence>
<dbReference type="Gene3D" id="3.40.50.1010">
    <property type="entry name" value="5'-nuclease"/>
    <property type="match status" value="1"/>
</dbReference>
<dbReference type="RefSeq" id="WP_015177853.1">
    <property type="nucleotide sequence ID" value="NC_019729.1"/>
</dbReference>
<proteinExistence type="predicted"/>
<dbReference type="Proteomes" id="UP000010478">
    <property type="component" value="Chromosome"/>
</dbReference>
<dbReference type="AlphaFoldDB" id="K9VM54"/>
<evidence type="ECO:0000313" key="2">
    <source>
        <dbReference type="Proteomes" id="UP000010478"/>
    </source>
</evidence>
<dbReference type="HOGENOM" id="CLU_1453092_0_0_3"/>